<dbReference type="STRING" id="1280952.HJA_02250"/>
<reference evidence="2 3" key="1">
    <citation type="journal article" date="2014" name="Antonie Van Leeuwenhoek">
        <title>Hyphomonas beringensis sp. nov. and Hyphomonas chukchiensis sp. nov., isolated from surface seawater of the Bering Sea and Chukchi Sea.</title>
        <authorList>
            <person name="Li C."/>
            <person name="Lai Q."/>
            <person name="Li G."/>
            <person name="Dong C."/>
            <person name="Wang J."/>
            <person name="Liao Y."/>
            <person name="Shao Z."/>
        </authorList>
    </citation>
    <scope>NUCLEOTIDE SEQUENCE [LARGE SCALE GENOMIC DNA]</scope>
    <source>
        <strain evidence="2 3">VP2</strain>
    </source>
</reference>
<dbReference type="OrthoDB" id="9800477at2"/>
<keyword evidence="1" id="KW-0238">DNA-binding</keyword>
<keyword evidence="1" id="KW-0408">Iron</keyword>
<keyword evidence="3" id="KW-1185">Reference proteome</keyword>
<dbReference type="GO" id="GO:0045892">
    <property type="term" value="P:negative regulation of DNA-templated transcription"/>
    <property type="evidence" value="ECO:0007669"/>
    <property type="project" value="TreeGrafter"/>
</dbReference>
<dbReference type="eggNOG" id="COG0735">
    <property type="taxonomic scope" value="Bacteria"/>
</dbReference>
<dbReference type="InterPro" id="IPR002481">
    <property type="entry name" value="FUR"/>
</dbReference>
<dbReference type="GO" id="GO:0008270">
    <property type="term" value="F:zinc ion binding"/>
    <property type="evidence" value="ECO:0007669"/>
    <property type="project" value="TreeGrafter"/>
</dbReference>
<dbReference type="GO" id="GO:0003700">
    <property type="term" value="F:DNA-binding transcription factor activity"/>
    <property type="evidence" value="ECO:0007669"/>
    <property type="project" value="UniProtKB-UniRule"/>
</dbReference>
<dbReference type="PANTHER" id="PTHR33202">
    <property type="entry name" value="ZINC UPTAKE REGULATION PROTEIN"/>
    <property type="match status" value="1"/>
</dbReference>
<dbReference type="CDD" id="cd07153">
    <property type="entry name" value="Fur_like"/>
    <property type="match status" value="1"/>
</dbReference>
<dbReference type="InterPro" id="IPR036388">
    <property type="entry name" value="WH-like_DNA-bd_sf"/>
</dbReference>
<comment type="caution">
    <text evidence="2">The sequence shown here is derived from an EMBL/GenBank/DDBJ whole genome shotgun (WGS) entry which is preliminary data.</text>
</comment>
<dbReference type="AlphaFoldDB" id="A0A059FL35"/>
<keyword evidence="1" id="KW-0678">Repressor</keyword>
<dbReference type="GO" id="GO:0005737">
    <property type="term" value="C:cytoplasm"/>
    <property type="evidence" value="ECO:0007669"/>
    <property type="project" value="UniProtKB-SubCell"/>
</dbReference>
<comment type="subunit">
    <text evidence="1">Homodimer.</text>
</comment>
<dbReference type="PATRIC" id="fig|1280952.3.peg.455"/>
<protein>
    <recommendedName>
        <fullName evidence="1">Ferric uptake regulation protein</fullName>
    </recommendedName>
</protein>
<dbReference type="Proteomes" id="UP000024816">
    <property type="component" value="Unassembled WGS sequence"/>
</dbReference>
<gene>
    <name evidence="1" type="primary">fur</name>
    <name evidence="2" type="ORF">HJA_02250</name>
</gene>
<dbReference type="PANTHER" id="PTHR33202:SF7">
    <property type="entry name" value="FERRIC UPTAKE REGULATION PROTEIN"/>
    <property type="match status" value="1"/>
</dbReference>
<dbReference type="EMBL" id="ARYJ01000001">
    <property type="protein sequence ID" value="KCZ91322.1"/>
    <property type="molecule type" value="Genomic_DNA"/>
</dbReference>
<comment type="similarity">
    <text evidence="1">Belongs to the Fur family.</text>
</comment>
<dbReference type="InterPro" id="IPR036390">
    <property type="entry name" value="WH_DNA-bd_sf"/>
</dbReference>
<dbReference type="Gene3D" id="1.10.10.10">
    <property type="entry name" value="Winged helix-like DNA-binding domain superfamily/Winged helix DNA-binding domain"/>
    <property type="match status" value="1"/>
</dbReference>
<dbReference type="GO" id="GO:0000976">
    <property type="term" value="F:transcription cis-regulatory region binding"/>
    <property type="evidence" value="ECO:0007669"/>
    <property type="project" value="TreeGrafter"/>
</dbReference>
<keyword evidence="1" id="KW-0804">Transcription</keyword>
<accession>A0A059FL35</accession>
<sequence>MPNFNATSFLEKLGLRATRPRQAIARILFADGHNRHVTAEWLAEEVSQQGEPVALATIYNTLHSLADAGALRMVRGTGQDNIVFDTYTQPHHHFLDEKTGELTDIPDGALSIDALPAAPEGRTIAGYDIVIRLR</sequence>
<dbReference type="GO" id="GO:1900376">
    <property type="term" value="P:regulation of secondary metabolite biosynthetic process"/>
    <property type="evidence" value="ECO:0007669"/>
    <property type="project" value="TreeGrafter"/>
</dbReference>
<dbReference type="RefSeq" id="WP_035577575.1">
    <property type="nucleotide sequence ID" value="NZ_ARYJ01000001.1"/>
</dbReference>
<proteinExistence type="inferred from homology"/>
<evidence type="ECO:0000313" key="2">
    <source>
        <dbReference type="EMBL" id="KCZ91322.1"/>
    </source>
</evidence>
<keyword evidence="1" id="KW-0862">Zinc</keyword>
<evidence type="ECO:0000313" key="3">
    <source>
        <dbReference type="Proteomes" id="UP000024816"/>
    </source>
</evidence>
<dbReference type="Pfam" id="PF01475">
    <property type="entry name" value="FUR"/>
    <property type="match status" value="1"/>
</dbReference>
<keyword evidence="1" id="KW-0479">Metal-binding</keyword>
<keyword evidence="1" id="KW-0805">Transcription regulation</keyword>
<organism evidence="2 3">
    <name type="scientific">Hyphomonas jannaschiana VP2</name>
    <dbReference type="NCBI Taxonomy" id="1280952"/>
    <lineage>
        <taxon>Bacteria</taxon>
        <taxon>Pseudomonadati</taxon>
        <taxon>Pseudomonadota</taxon>
        <taxon>Alphaproteobacteria</taxon>
        <taxon>Hyphomonadales</taxon>
        <taxon>Hyphomonadaceae</taxon>
        <taxon>Hyphomonas</taxon>
    </lineage>
</organism>
<comment type="subcellular location">
    <subcellularLocation>
        <location evidence="1">Cytoplasm</location>
    </subcellularLocation>
</comment>
<evidence type="ECO:0000256" key="1">
    <source>
        <dbReference type="RuleBase" id="RU364037"/>
    </source>
</evidence>
<keyword evidence="1" id="KW-0963">Cytoplasm</keyword>
<name>A0A059FL35_9PROT</name>
<dbReference type="SUPFAM" id="SSF46785">
    <property type="entry name" value="Winged helix' DNA-binding domain"/>
    <property type="match status" value="1"/>
</dbReference>